<feature type="transmembrane region" description="Helical" evidence="1">
    <location>
        <begin position="15"/>
        <end position="37"/>
    </location>
</feature>
<protein>
    <recommendedName>
        <fullName evidence="2">DUF6534 domain-containing protein</fullName>
    </recommendedName>
</protein>
<feature type="transmembrane region" description="Helical" evidence="1">
    <location>
        <begin position="49"/>
        <end position="73"/>
    </location>
</feature>
<evidence type="ECO:0000313" key="3">
    <source>
        <dbReference type="EMBL" id="PAV16679.1"/>
    </source>
</evidence>
<feature type="transmembrane region" description="Helical" evidence="1">
    <location>
        <begin position="156"/>
        <end position="182"/>
    </location>
</feature>
<name>A0A286UAT6_9AGAM</name>
<dbReference type="AlphaFoldDB" id="A0A286UAT6"/>
<evidence type="ECO:0000256" key="1">
    <source>
        <dbReference type="SAM" id="Phobius"/>
    </source>
</evidence>
<dbReference type="InParanoid" id="A0A286UAT6"/>
<comment type="caution">
    <text evidence="3">The sequence shown here is derived from an EMBL/GenBank/DDBJ whole genome shotgun (WGS) entry which is preliminary data.</text>
</comment>
<dbReference type="Proteomes" id="UP000217199">
    <property type="component" value="Unassembled WGS sequence"/>
</dbReference>
<organism evidence="3 4">
    <name type="scientific">Pyrrhoderma noxium</name>
    <dbReference type="NCBI Taxonomy" id="2282107"/>
    <lineage>
        <taxon>Eukaryota</taxon>
        <taxon>Fungi</taxon>
        <taxon>Dikarya</taxon>
        <taxon>Basidiomycota</taxon>
        <taxon>Agaricomycotina</taxon>
        <taxon>Agaricomycetes</taxon>
        <taxon>Hymenochaetales</taxon>
        <taxon>Hymenochaetaceae</taxon>
        <taxon>Pyrrhoderma</taxon>
    </lineage>
</organism>
<sequence length="272" mass="30398">MSGSAKDLYDSIGSLYLGNAITMSLWGIATLQMYYYYNRYLKDALWIKLLVFLIWTLDTVHQALILKVGYTYVVTDYDNPKLLGNTGVAVPILTSSGPLVELAKTFNLRTFAELKPYIWIVKLCISLIAVTDTSIAVTLIVLLHRSKTGFEKSDNIINRLIVFTVNTGAIPSFLSLLIIVIMEIYPNNLIWKSTYIVYTNTLFATLNARDYGAEMLHSTVPNNILGIRKATNNDMLMAIQVDTTISHKTDDIRLDGLKTEVSEPKAASVDLV</sequence>
<evidence type="ECO:0000259" key="2">
    <source>
        <dbReference type="Pfam" id="PF20152"/>
    </source>
</evidence>
<dbReference type="EMBL" id="NBII01000008">
    <property type="protein sequence ID" value="PAV16679.1"/>
    <property type="molecule type" value="Genomic_DNA"/>
</dbReference>
<feature type="transmembrane region" description="Helical" evidence="1">
    <location>
        <begin position="117"/>
        <end position="144"/>
    </location>
</feature>
<feature type="domain" description="DUF6534" evidence="2">
    <location>
        <begin position="129"/>
        <end position="211"/>
    </location>
</feature>
<reference evidence="3 4" key="1">
    <citation type="journal article" date="2017" name="Mol. Ecol.">
        <title>Comparative and population genomic landscape of Phellinus noxius: A hypervariable fungus causing root rot in trees.</title>
        <authorList>
            <person name="Chung C.L."/>
            <person name="Lee T.J."/>
            <person name="Akiba M."/>
            <person name="Lee H.H."/>
            <person name="Kuo T.H."/>
            <person name="Liu D."/>
            <person name="Ke H.M."/>
            <person name="Yokoi T."/>
            <person name="Roa M.B."/>
            <person name="Lu M.J."/>
            <person name="Chang Y.Y."/>
            <person name="Ann P.J."/>
            <person name="Tsai J.N."/>
            <person name="Chen C.Y."/>
            <person name="Tzean S.S."/>
            <person name="Ota Y."/>
            <person name="Hattori T."/>
            <person name="Sahashi N."/>
            <person name="Liou R.F."/>
            <person name="Kikuchi T."/>
            <person name="Tsai I.J."/>
        </authorList>
    </citation>
    <scope>NUCLEOTIDE SEQUENCE [LARGE SCALE GENOMIC DNA]</scope>
    <source>
        <strain evidence="3 4">FFPRI411160</strain>
    </source>
</reference>
<dbReference type="InterPro" id="IPR045339">
    <property type="entry name" value="DUF6534"/>
</dbReference>
<dbReference type="OrthoDB" id="3190888at2759"/>
<gene>
    <name evidence="3" type="ORF">PNOK_0829900</name>
</gene>
<evidence type="ECO:0000313" key="4">
    <source>
        <dbReference type="Proteomes" id="UP000217199"/>
    </source>
</evidence>
<keyword evidence="1" id="KW-1133">Transmembrane helix</keyword>
<dbReference type="PANTHER" id="PTHR40465">
    <property type="entry name" value="CHROMOSOME 1, WHOLE GENOME SHOTGUN SEQUENCE"/>
    <property type="match status" value="1"/>
</dbReference>
<dbReference type="STRING" id="2282107.A0A286UAT6"/>
<keyword evidence="4" id="KW-1185">Reference proteome</keyword>
<dbReference type="PANTHER" id="PTHR40465:SF1">
    <property type="entry name" value="DUF6534 DOMAIN-CONTAINING PROTEIN"/>
    <property type="match status" value="1"/>
</dbReference>
<keyword evidence="1" id="KW-0812">Transmembrane</keyword>
<dbReference type="Pfam" id="PF20152">
    <property type="entry name" value="DUF6534"/>
    <property type="match status" value="1"/>
</dbReference>
<keyword evidence="1" id="KW-0472">Membrane</keyword>
<accession>A0A286UAT6</accession>
<proteinExistence type="predicted"/>